<organism evidence="1 2">
    <name type="scientific">Helicocarpus griseus UAMH5409</name>
    <dbReference type="NCBI Taxonomy" id="1447875"/>
    <lineage>
        <taxon>Eukaryota</taxon>
        <taxon>Fungi</taxon>
        <taxon>Dikarya</taxon>
        <taxon>Ascomycota</taxon>
        <taxon>Pezizomycotina</taxon>
        <taxon>Eurotiomycetes</taxon>
        <taxon>Eurotiomycetidae</taxon>
        <taxon>Onygenales</taxon>
        <taxon>Ajellomycetaceae</taxon>
        <taxon>Helicocarpus</taxon>
    </lineage>
</organism>
<evidence type="ECO:0000313" key="1">
    <source>
        <dbReference type="EMBL" id="PGH16394.1"/>
    </source>
</evidence>
<reference evidence="1 2" key="1">
    <citation type="submission" date="2017-10" db="EMBL/GenBank/DDBJ databases">
        <title>Comparative genomics in systemic dimorphic fungi from Ajellomycetaceae.</title>
        <authorList>
            <person name="Munoz J.F."/>
            <person name="Mcewen J.G."/>
            <person name="Clay O.K."/>
            <person name="Cuomo C.A."/>
        </authorList>
    </citation>
    <scope>NUCLEOTIDE SEQUENCE [LARGE SCALE GENOMIC DNA]</scope>
    <source>
        <strain evidence="1 2">UAMH5409</strain>
    </source>
</reference>
<dbReference type="Proteomes" id="UP000223968">
    <property type="component" value="Unassembled WGS sequence"/>
</dbReference>
<protein>
    <submittedName>
        <fullName evidence="1">Uncharacterized protein</fullName>
    </submittedName>
</protein>
<gene>
    <name evidence="1" type="ORF">AJ79_01725</name>
</gene>
<keyword evidence="2" id="KW-1185">Reference proteome</keyword>
<comment type="caution">
    <text evidence="1">The sequence shown here is derived from an EMBL/GenBank/DDBJ whole genome shotgun (WGS) entry which is preliminary data.</text>
</comment>
<dbReference type="AlphaFoldDB" id="A0A2B7XX91"/>
<evidence type="ECO:0000313" key="2">
    <source>
        <dbReference type="Proteomes" id="UP000223968"/>
    </source>
</evidence>
<proteinExistence type="predicted"/>
<dbReference type="EMBL" id="PDNB01000017">
    <property type="protein sequence ID" value="PGH16394.1"/>
    <property type="molecule type" value="Genomic_DNA"/>
</dbReference>
<accession>A0A2B7XX91</accession>
<sequence length="137" mass="14827">MAVYALVTAFGTMASKPFANNASTIRSRQSPGGYGEASARLPYVVGRSRGIELAICKSLARCIQSAGTGLQDTAPGGNYRMSIVWKRLILIDCFVTMHCGYGHAYELYERVGRKSSRPGSILAVQLPRSATMVKAYE</sequence>
<name>A0A2B7XX91_9EURO</name>